<evidence type="ECO:0000256" key="5">
    <source>
        <dbReference type="ARBA" id="ARBA00022729"/>
    </source>
</evidence>
<keyword evidence="4" id="KW-0336">GPI-anchor</keyword>
<feature type="region of interest" description="Disordered" evidence="9">
    <location>
        <begin position="250"/>
        <end position="281"/>
    </location>
</feature>
<reference evidence="12" key="1">
    <citation type="submission" date="2013-02" db="EMBL/GenBank/DDBJ databases">
        <authorList>
            <person name="Cross G.A.M."/>
            <person name="Kim H.-S."/>
            <person name="Wickstead B."/>
        </authorList>
    </citation>
    <scope>NUCLEOTIDE SEQUENCE</scope>
    <source>
        <strain evidence="12">Lister 427</strain>
    </source>
</reference>
<dbReference type="GO" id="GO:0005886">
    <property type="term" value="C:plasma membrane"/>
    <property type="evidence" value="ECO:0007669"/>
    <property type="project" value="UniProtKB-SubCell"/>
</dbReference>
<dbReference type="VEuPathDB" id="TriTrypDB:Tb927.5.4950"/>
<evidence type="ECO:0000256" key="6">
    <source>
        <dbReference type="ARBA" id="ARBA00023136"/>
    </source>
</evidence>
<evidence type="ECO:0000259" key="10">
    <source>
        <dbReference type="Pfam" id="PF10659"/>
    </source>
</evidence>
<evidence type="ECO:0000259" key="11">
    <source>
        <dbReference type="Pfam" id="PF13206"/>
    </source>
</evidence>
<feature type="compositionally biased region" description="Basic and acidic residues" evidence="9">
    <location>
        <begin position="264"/>
        <end position="281"/>
    </location>
</feature>
<evidence type="ECO:0000256" key="9">
    <source>
        <dbReference type="SAM" id="MobiDB-lite"/>
    </source>
</evidence>
<feature type="domain" description="Trypanosome variant surface glycoprotein B-type N-terminal" evidence="11">
    <location>
        <begin position="4"/>
        <end position="227"/>
    </location>
</feature>
<dbReference type="SUPFAM" id="SSF118251">
    <property type="entry name" value="Variant surface glycoprotein MITAT 1.2, VSG 221, C-terminal domain"/>
    <property type="match status" value="1"/>
</dbReference>
<dbReference type="VEuPathDB" id="TriTrypDB:Tb1125.Tb11.v5.0916"/>
<dbReference type="VEuPathDB" id="TriTrypDB:Tb427_000242400"/>
<dbReference type="InterPro" id="IPR027446">
    <property type="entry name" value="VSG_C_dom_sf"/>
</dbReference>
<keyword evidence="5" id="KW-0732">Signal</keyword>
<dbReference type="Pfam" id="PF10659">
    <property type="entry name" value="Trypan_glycop_C"/>
    <property type="match status" value="1"/>
</dbReference>
<keyword evidence="3" id="KW-1003">Cell membrane</keyword>
<name>M4SU10_9TRYP</name>
<feature type="domain" description="Trypanosome variant surface glycoprotein C-terminal" evidence="10">
    <location>
        <begin position="272"/>
        <end position="383"/>
    </location>
</feature>
<keyword evidence="8" id="KW-0449">Lipoprotein</keyword>
<keyword evidence="7" id="KW-0325">Glycoprotein</keyword>
<evidence type="ECO:0000256" key="2">
    <source>
        <dbReference type="ARBA" id="ARBA00004609"/>
    </source>
</evidence>
<evidence type="ECO:0000256" key="1">
    <source>
        <dbReference type="ARBA" id="ARBA00002523"/>
    </source>
</evidence>
<comment type="function">
    <text evidence="1">VSG forms a coat on the surface of the parasite. The trypanosome evades the immune response of the host by expressing a series of antigenically distinct VSGs from an estimated 1000 VSG genes.</text>
</comment>
<dbReference type="GO" id="GO:0098552">
    <property type="term" value="C:side of membrane"/>
    <property type="evidence" value="ECO:0007669"/>
    <property type="project" value="UniProtKB-KW"/>
</dbReference>
<evidence type="ECO:0000313" key="12">
    <source>
        <dbReference type="EMBL" id="AGH58801.1"/>
    </source>
</evidence>
<dbReference type="Pfam" id="PF13206">
    <property type="entry name" value="VSG_B"/>
    <property type="match status" value="1"/>
</dbReference>
<organism evidence="12">
    <name type="scientific">Trypanosoma brucei</name>
    <dbReference type="NCBI Taxonomy" id="5691"/>
    <lineage>
        <taxon>Eukaryota</taxon>
        <taxon>Discoba</taxon>
        <taxon>Euglenozoa</taxon>
        <taxon>Kinetoplastea</taxon>
        <taxon>Metakinetoplastina</taxon>
        <taxon>Trypanosomatida</taxon>
        <taxon>Trypanosomatidae</taxon>
        <taxon>Trypanosoma</taxon>
    </lineage>
</organism>
<comment type="subcellular location">
    <subcellularLocation>
        <location evidence="2">Cell membrane</location>
        <topology evidence="2">Lipid-anchor</topology>
        <topology evidence="2">GPI-anchor</topology>
    </subcellularLocation>
</comment>
<keyword evidence="6" id="KW-0472">Membrane</keyword>
<feature type="non-terminal residue" evidence="12">
    <location>
        <position position="1"/>
    </location>
</feature>
<evidence type="ECO:0000256" key="8">
    <source>
        <dbReference type="ARBA" id="ARBA00023288"/>
    </source>
</evidence>
<protein>
    <submittedName>
        <fullName evidence="12">Variant surface glycoprotein 2063</fullName>
    </submittedName>
</protein>
<evidence type="ECO:0000256" key="4">
    <source>
        <dbReference type="ARBA" id="ARBA00022622"/>
    </source>
</evidence>
<sequence length="384" mass="39519">VNKTVEKLLAAAKKLAGDGGDTADKEKITTALKKAAYGGAGTDRVPKLLGAGSNRQAHCGTANSAGASATISVAATIACLCSSGSGDAGSNTGCYTAATETQAAWNTGTDIADWEAIKTKCRTEAPTVKSATAETLKELTRALTALIYEPKGTNGNIGYIGNPASGSAAGNCDGNHAAGATACATFTSAANTIALPAWIGELEKAATAAEHYEQRAQEQATAEAMIEALNETLAAALHITTLPKEATTGATEAAAKQISTSKLKQQEAEKECNTKGEDKQHECDKLKPQGCVFNPKGDEGKKCTLSEEGKIAAEKEAEKPTEGAKPEVNCSSHTTKETCEAVPGTPPTGKANVCGWIEDKCKDSSILVNKQFTLMVSAFVALLF</sequence>
<proteinExistence type="predicted"/>
<dbReference type="Gene3D" id="4.10.110.20">
    <property type="entry name" value="Variant surface glycoprotein MITAT 1.2, VSG 221, C-terminal domain"/>
    <property type="match status" value="1"/>
</dbReference>
<dbReference type="InterPro" id="IPR025932">
    <property type="entry name" value="Trypano_VSG_B_N_dom"/>
</dbReference>
<evidence type="ECO:0000256" key="7">
    <source>
        <dbReference type="ARBA" id="ARBA00023180"/>
    </source>
</evidence>
<dbReference type="EMBL" id="KC611370">
    <property type="protein sequence ID" value="AGH58801.1"/>
    <property type="molecule type" value="Genomic_DNA"/>
</dbReference>
<reference evidence="12" key="2">
    <citation type="journal article" date="2014" name="Mol. Biochem. Parasitol.">
        <title>Capturing the variant surface glycoprotein repertoire (the VSGnome) of Trypanosoma brucei Lister 427.</title>
        <authorList>
            <person name="Cross G.A."/>
            <person name="Kim H.S."/>
            <person name="Wickstead B."/>
        </authorList>
    </citation>
    <scope>NUCLEOTIDE SEQUENCE</scope>
    <source>
        <strain evidence="12">Lister 427</strain>
    </source>
</reference>
<dbReference type="InterPro" id="IPR019609">
    <property type="entry name" value="Variant_surf_glycoprt_trypan_C"/>
</dbReference>
<evidence type="ECO:0000256" key="3">
    <source>
        <dbReference type="ARBA" id="ARBA00022475"/>
    </source>
</evidence>
<dbReference type="AlphaFoldDB" id="M4SU10"/>
<accession>M4SU10</accession>